<comment type="similarity">
    <text evidence="2">Belongs to the class I-like SAM-binding methyltransferase superfamily. Erg6/SMT family.</text>
</comment>
<evidence type="ECO:0000313" key="6">
    <source>
        <dbReference type="Proteomes" id="UP000663868"/>
    </source>
</evidence>
<organism evidence="5 6">
    <name type="scientific">Adineta steineri</name>
    <dbReference type="NCBI Taxonomy" id="433720"/>
    <lineage>
        <taxon>Eukaryota</taxon>
        <taxon>Metazoa</taxon>
        <taxon>Spiralia</taxon>
        <taxon>Gnathifera</taxon>
        <taxon>Rotifera</taxon>
        <taxon>Eurotatoria</taxon>
        <taxon>Bdelloidea</taxon>
        <taxon>Adinetida</taxon>
        <taxon>Adinetidae</taxon>
        <taxon>Adineta</taxon>
    </lineage>
</organism>
<dbReference type="InterPro" id="IPR025714">
    <property type="entry name" value="Methyltranfer_dom"/>
</dbReference>
<dbReference type="Proteomes" id="UP000663860">
    <property type="component" value="Unassembled WGS sequence"/>
</dbReference>
<dbReference type="Pfam" id="PF13847">
    <property type="entry name" value="Methyltransf_31"/>
    <property type="match status" value="1"/>
</dbReference>
<dbReference type="EMBL" id="CAJOBB010005882">
    <property type="protein sequence ID" value="CAF4143671.1"/>
    <property type="molecule type" value="Genomic_DNA"/>
</dbReference>
<dbReference type="GO" id="GO:0016126">
    <property type="term" value="P:sterol biosynthetic process"/>
    <property type="evidence" value="ECO:0007669"/>
    <property type="project" value="TreeGrafter"/>
</dbReference>
<proteinExistence type="inferred from homology"/>
<evidence type="ECO:0000256" key="1">
    <source>
        <dbReference type="ARBA" id="ARBA00022679"/>
    </source>
</evidence>
<dbReference type="EMBL" id="CAJNOE010002899">
    <property type="protein sequence ID" value="CAF1495139.1"/>
    <property type="molecule type" value="Genomic_DNA"/>
</dbReference>
<dbReference type="PANTHER" id="PTHR44068">
    <property type="entry name" value="ZGC:194242"/>
    <property type="match status" value="1"/>
</dbReference>
<evidence type="ECO:0000256" key="2">
    <source>
        <dbReference type="ARBA" id="ARBA00038188"/>
    </source>
</evidence>
<dbReference type="InterPro" id="IPR050447">
    <property type="entry name" value="Erg6_SMT_methyltransf"/>
</dbReference>
<dbReference type="GO" id="GO:0003838">
    <property type="term" value="F:sterol 24-C-methyltransferase activity"/>
    <property type="evidence" value="ECO:0007669"/>
    <property type="project" value="TreeGrafter"/>
</dbReference>
<accession>A0A819XRP6</accession>
<dbReference type="GO" id="GO:0005783">
    <property type="term" value="C:endoplasmic reticulum"/>
    <property type="evidence" value="ECO:0007669"/>
    <property type="project" value="TreeGrafter"/>
</dbReference>
<name>A0A819XRP6_9BILA</name>
<keyword evidence="1" id="KW-0808">Transferase</keyword>
<feature type="domain" description="Methyltransferase" evidence="3">
    <location>
        <begin position="102"/>
        <end position="220"/>
    </location>
</feature>
<dbReference type="SUPFAM" id="SSF53335">
    <property type="entry name" value="S-adenosyl-L-methionine-dependent methyltransferases"/>
    <property type="match status" value="1"/>
</dbReference>
<reference evidence="5" key="1">
    <citation type="submission" date="2021-02" db="EMBL/GenBank/DDBJ databases">
        <authorList>
            <person name="Nowell W R."/>
        </authorList>
    </citation>
    <scope>NUCLEOTIDE SEQUENCE</scope>
</reference>
<dbReference type="InterPro" id="IPR029063">
    <property type="entry name" value="SAM-dependent_MTases_sf"/>
</dbReference>
<evidence type="ECO:0000313" key="4">
    <source>
        <dbReference type="EMBL" id="CAF1495139.1"/>
    </source>
</evidence>
<sequence length="290" mass="32814">MSSINEKCTSEEASNVNKSSSTVEDLYRIFNDNDDISTASTTIYNYFAEQFPERGWTLMNYGFISKDTDVKKIEIKNANHGTTACYLTQLYAAVIDDIILQDLDVLEVGCGRGGGCAWIASTLEPKSMLGVDYSESGIKLCQKIHSDISNLRFEHGNAEQLPCSNDSFDVVINVESSHCYTSMERFLSEVYRVLKPGGYFLWADLRESGTENVVVEQFKKSGLEMIEQVDITENVILSLAKSRDGKLDFIKQFPKDLQTKFEPFFDNPLLKNGHAFYWRCKCRKSLKPSL</sequence>
<dbReference type="CDD" id="cd02440">
    <property type="entry name" value="AdoMet_MTases"/>
    <property type="match status" value="1"/>
</dbReference>
<dbReference type="PANTHER" id="PTHR44068:SF1">
    <property type="entry name" value="HYPOTHETICAL LOC100005854"/>
    <property type="match status" value="1"/>
</dbReference>
<gene>
    <name evidence="4" type="ORF">IZO911_LOCUS44704</name>
    <name evidence="5" type="ORF">KXQ929_LOCUS36850</name>
</gene>
<protein>
    <recommendedName>
        <fullName evidence="3">Methyltransferase domain-containing protein</fullName>
    </recommendedName>
</protein>
<dbReference type="Proteomes" id="UP000663868">
    <property type="component" value="Unassembled WGS sequence"/>
</dbReference>
<comment type="caution">
    <text evidence="5">The sequence shown here is derived from an EMBL/GenBank/DDBJ whole genome shotgun (WGS) entry which is preliminary data.</text>
</comment>
<evidence type="ECO:0000259" key="3">
    <source>
        <dbReference type="Pfam" id="PF13847"/>
    </source>
</evidence>
<dbReference type="AlphaFoldDB" id="A0A819XRP6"/>
<evidence type="ECO:0000313" key="5">
    <source>
        <dbReference type="EMBL" id="CAF4143671.1"/>
    </source>
</evidence>
<dbReference type="Gene3D" id="3.40.50.150">
    <property type="entry name" value="Vaccinia Virus protein VP39"/>
    <property type="match status" value="1"/>
</dbReference>